<evidence type="ECO:0000256" key="1">
    <source>
        <dbReference type="SAM" id="Phobius"/>
    </source>
</evidence>
<keyword evidence="3" id="KW-1185">Reference proteome</keyword>
<organism evidence="2 3">
    <name type="scientific">Coffea canephora</name>
    <name type="common">Robusta coffee</name>
    <dbReference type="NCBI Taxonomy" id="49390"/>
    <lineage>
        <taxon>Eukaryota</taxon>
        <taxon>Viridiplantae</taxon>
        <taxon>Streptophyta</taxon>
        <taxon>Embryophyta</taxon>
        <taxon>Tracheophyta</taxon>
        <taxon>Spermatophyta</taxon>
        <taxon>Magnoliopsida</taxon>
        <taxon>eudicotyledons</taxon>
        <taxon>Gunneridae</taxon>
        <taxon>Pentapetalae</taxon>
        <taxon>asterids</taxon>
        <taxon>lamiids</taxon>
        <taxon>Gentianales</taxon>
        <taxon>Rubiaceae</taxon>
        <taxon>Ixoroideae</taxon>
        <taxon>Gardenieae complex</taxon>
        <taxon>Bertiereae - Coffeeae clade</taxon>
        <taxon>Coffeeae</taxon>
        <taxon>Coffea</taxon>
    </lineage>
</organism>
<reference evidence="3" key="1">
    <citation type="journal article" date="2014" name="Science">
        <title>The coffee genome provides insight into the convergent evolution of caffeine biosynthesis.</title>
        <authorList>
            <person name="Denoeud F."/>
            <person name="Carretero-Paulet L."/>
            <person name="Dereeper A."/>
            <person name="Droc G."/>
            <person name="Guyot R."/>
            <person name="Pietrella M."/>
            <person name="Zheng C."/>
            <person name="Alberti A."/>
            <person name="Anthony F."/>
            <person name="Aprea G."/>
            <person name="Aury J.M."/>
            <person name="Bento P."/>
            <person name="Bernard M."/>
            <person name="Bocs S."/>
            <person name="Campa C."/>
            <person name="Cenci A."/>
            <person name="Combes M.C."/>
            <person name="Crouzillat D."/>
            <person name="Da Silva C."/>
            <person name="Daddiego L."/>
            <person name="De Bellis F."/>
            <person name="Dussert S."/>
            <person name="Garsmeur O."/>
            <person name="Gayraud T."/>
            <person name="Guignon V."/>
            <person name="Jahn K."/>
            <person name="Jamilloux V."/>
            <person name="Joet T."/>
            <person name="Labadie K."/>
            <person name="Lan T."/>
            <person name="Leclercq J."/>
            <person name="Lepelley M."/>
            <person name="Leroy T."/>
            <person name="Li L.T."/>
            <person name="Librado P."/>
            <person name="Lopez L."/>
            <person name="Munoz A."/>
            <person name="Noel B."/>
            <person name="Pallavicini A."/>
            <person name="Perrotta G."/>
            <person name="Poncet V."/>
            <person name="Pot D."/>
            <person name="Priyono X."/>
            <person name="Rigoreau M."/>
            <person name="Rouard M."/>
            <person name="Rozas J."/>
            <person name="Tranchant-Dubreuil C."/>
            <person name="VanBuren R."/>
            <person name="Zhang Q."/>
            <person name="Andrade A.C."/>
            <person name="Argout X."/>
            <person name="Bertrand B."/>
            <person name="de Kochko A."/>
            <person name="Graziosi G."/>
            <person name="Henry R.J."/>
            <person name="Jayarama X."/>
            <person name="Ming R."/>
            <person name="Nagai C."/>
            <person name="Rounsley S."/>
            <person name="Sankoff D."/>
            <person name="Giuliano G."/>
            <person name="Albert V.A."/>
            <person name="Wincker P."/>
            <person name="Lashermes P."/>
        </authorList>
    </citation>
    <scope>NUCLEOTIDE SEQUENCE [LARGE SCALE GENOMIC DNA]</scope>
    <source>
        <strain evidence="3">cv. DH200-94</strain>
    </source>
</reference>
<dbReference type="AlphaFoldDB" id="A0A068U5M1"/>
<evidence type="ECO:0000313" key="3">
    <source>
        <dbReference type="Proteomes" id="UP000295252"/>
    </source>
</evidence>
<dbReference type="OrthoDB" id="1885878at2759"/>
<dbReference type="PANTHER" id="PTHR36743">
    <property type="entry name" value="OS04G0495300 PROTEIN"/>
    <property type="match status" value="1"/>
</dbReference>
<dbReference type="STRING" id="49390.A0A068U5M1"/>
<dbReference type="OMA" id="KWVPSPP"/>
<proteinExistence type="predicted"/>
<dbReference type="EMBL" id="HG739094">
    <property type="protein sequence ID" value="CDP03479.1"/>
    <property type="molecule type" value="Genomic_DNA"/>
</dbReference>
<sequence>MGLSASKRVNQTLTNSSDFNSACDSVYESSLALAQHAFPGIRPYQLFSSIERLHQSLSIPLITKWVPSPPTREQVDRAFKVVINRRSRPGLSQEEENEDDVIGKEEFKEVALEVFTDGVVSNARKEVLKRVPVGVAGIAGVGMLVRPGKEVVGTVMGVYALGVATAVYLSLAG</sequence>
<gene>
    <name evidence="2" type="ORF">GSCOC_T00015269001</name>
</gene>
<dbReference type="PhylomeDB" id="A0A068U5M1"/>
<evidence type="ECO:0000313" key="2">
    <source>
        <dbReference type="EMBL" id="CDP03479.1"/>
    </source>
</evidence>
<keyword evidence="1" id="KW-1133">Transmembrane helix</keyword>
<dbReference type="InParanoid" id="A0A068U5M1"/>
<dbReference type="Proteomes" id="UP000295252">
    <property type="component" value="Chromosome V"/>
</dbReference>
<keyword evidence="1" id="KW-0472">Membrane</keyword>
<accession>A0A068U5M1</accession>
<name>A0A068U5M1_COFCA</name>
<protein>
    <submittedName>
        <fullName evidence="2">Uncharacterized protein</fullName>
    </submittedName>
</protein>
<dbReference type="Gramene" id="CDP03479">
    <property type="protein sequence ID" value="CDP03479"/>
    <property type="gene ID" value="GSCOC_T00015269001"/>
</dbReference>
<dbReference type="PANTHER" id="PTHR36743:SF1">
    <property type="entry name" value="OS04G0495300 PROTEIN"/>
    <property type="match status" value="1"/>
</dbReference>
<keyword evidence="1" id="KW-0812">Transmembrane</keyword>
<feature type="transmembrane region" description="Helical" evidence="1">
    <location>
        <begin position="151"/>
        <end position="171"/>
    </location>
</feature>
<dbReference type="FunCoup" id="A0A068U5M1">
    <property type="interactions" value="239"/>
</dbReference>